<reference evidence="2" key="1">
    <citation type="submission" date="2021-03" db="EMBL/GenBank/DDBJ databases">
        <title>Complete Genome of Pseudoalteromonas xiamenensis STKMTI.2, a new potential marine bacterium producing anti-Vibrio compounds.</title>
        <authorList>
            <person name="Handayani D.P."/>
            <person name="Isnansetyo A."/>
            <person name="Istiqomah I."/>
            <person name="Jumina J."/>
        </authorList>
    </citation>
    <scope>NUCLEOTIDE SEQUENCE</scope>
    <source>
        <strain evidence="2">STKMTI.2</strain>
    </source>
</reference>
<gene>
    <name evidence="2" type="ORF">J5O05_06700</name>
</gene>
<keyword evidence="1" id="KW-0812">Transmembrane</keyword>
<dbReference type="KEGG" id="pxi:J5O05_06700"/>
<feature type="transmembrane region" description="Helical" evidence="1">
    <location>
        <begin position="170"/>
        <end position="188"/>
    </location>
</feature>
<feature type="transmembrane region" description="Helical" evidence="1">
    <location>
        <begin position="91"/>
        <end position="110"/>
    </location>
</feature>
<evidence type="ECO:0000313" key="3">
    <source>
        <dbReference type="Proteomes" id="UP000664904"/>
    </source>
</evidence>
<protein>
    <recommendedName>
        <fullName evidence="4">Transmembrane protein</fullName>
    </recommendedName>
</protein>
<dbReference type="RefSeq" id="WP_208844121.1">
    <property type="nucleotide sequence ID" value="NZ_CP072133.1"/>
</dbReference>
<proteinExistence type="predicted"/>
<name>A0A975DIS8_9GAMM</name>
<evidence type="ECO:0000313" key="2">
    <source>
        <dbReference type="EMBL" id="QTH72497.1"/>
    </source>
</evidence>
<feature type="transmembrane region" description="Helical" evidence="1">
    <location>
        <begin position="7"/>
        <end position="24"/>
    </location>
</feature>
<keyword evidence="1" id="KW-0472">Membrane</keyword>
<sequence length="208" mass="23899">MDKRHHASKILPVVVATTVVFFAMLHLPFYFLRAYLGFVALVTLYAYKLGDKDTAFIGFLAFVPFFLEVLIFNLGLISLTSSDEDRLMQNTIIFGVQFVISLIALIPMVMRVELQQKIWKDYQPQLTLADTVFPWALLFSTIKVFCALIENYLRNGLGYKVQFFFSTYDITGYLMLSISASILGYMLYESHCEHKYKILPSLKPKGSR</sequence>
<feature type="transmembrane region" description="Helical" evidence="1">
    <location>
        <begin position="54"/>
        <end position="79"/>
    </location>
</feature>
<keyword evidence="3" id="KW-1185">Reference proteome</keyword>
<accession>A0A975DIS8</accession>
<dbReference type="AlphaFoldDB" id="A0A975DIS8"/>
<feature type="transmembrane region" description="Helical" evidence="1">
    <location>
        <begin position="131"/>
        <end position="150"/>
    </location>
</feature>
<dbReference type="EMBL" id="CP072133">
    <property type="protein sequence ID" value="QTH72497.1"/>
    <property type="molecule type" value="Genomic_DNA"/>
</dbReference>
<organism evidence="2 3">
    <name type="scientific">Pseudoalteromonas xiamenensis</name>
    <dbReference type="NCBI Taxonomy" id="882626"/>
    <lineage>
        <taxon>Bacteria</taxon>
        <taxon>Pseudomonadati</taxon>
        <taxon>Pseudomonadota</taxon>
        <taxon>Gammaproteobacteria</taxon>
        <taxon>Alteromonadales</taxon>
        <taxon>Pseudoalteromonadaceae</taxon>
        <taxon>Pseudoalteromonas</taxon>
    </lineage>
</organism>
<evidence type="ECO:0008006" key="4">
    <source>
        <dbReference type="Google" id="ProtNLM"/>
    </source>
</evidence>
<keyword evidence="1" id="KW-1133">Transmembrane helix</keyword>
<dbReference type="Proteomes" id="UP000664904">
    <property type="component" value="Chromosome"/>
</dbReference>
<evidence type="ECO:0000256" key="1">
    <source>
        <dbReference type="SAM" id="Phobius"/>
    </source>
</evidence>